<dbReference type="AlphaFoldDB" id="A0A812Q539"/>
<feature type="signal peptide" evidence="1">
    <location>
        <begin position="1"/>
        <end position="24"/>
    </location>
</feature>
<gene>
    <name evidence="2" type="ORF">SNAT2548_LOCUS20037</name>
</gene>
<name>A0A812Q539_9DINO</name>
<protein>
    <recommendedName>
        <fullName evidence="4">Folate receptor-like domain-containing protein</fullName>
    </recommendedName>
</protein>
<reference evidence="2" key="1">
    <citation type="submission" date="2021-02" db="EMBL/GenBank/DDBJ databases">
        <authorList>
            <person name="Dougan E. K."/>
            <person name="Rhodes N."/>
            <person name="Thang M."/>
            <person name="Chan C."/>
        </authorList>
    </citation>
    <scope>NUCLEOTIDE SEQUENCE</scope>
</reference>
<evidence type="ECO:0000256" key="1">
    <source>
        <dbReference type="SAM" id="SignalP"/>
    </source>
</evidence>
<dbReference type="EMBL" id="CAJNDS010002197">
    <property type="protein sequence ID" value="CAE7368249.1"/>
    <property type="molecule type" value="Genomic_DNA"/>
</dbReference>
<proteinExistence type="predicted"/>
<keyword evidence="3" id="KW-1185">Reference proteome</keyword>
<evidence type="ECO:0000313" key="2">
    <source>
        <dbReference type="EMBL" id="CAE7368249.1"/>
    </source>
</evidence>
<comment type="caution">
    <text evidence="2">The sequence shown here is derived from an EMBL/GenBank/DDBJ whole genome shotgun (WGS) entry which is preliminary data.</text>
</comment>
<accession>A0A812Q539</accession>
<organism evidence="2 3">
    <name type="scientific">Symbiodinium natans</name>
    <dbReference type="NCBI Taxonomy" id="878477"/>
    <lineage>
        <taxon>Eukaryota</taxon>
        <taxon>Sar</taxon>
        <taxon>Alveolata</taxon>
        <taxon>Dinophyceae</taxon>
        <taxon>Suessiales</taxon>
        <taxon>Symbiodiniaceae</taxon>
        <taxon>Symbiodinium</taxon>
    </lineage>
</organism>
<feature type="chain" id="PRO_5032476817" description="Folate receptor-like domain-containing protein" evidence="1">
    <location>
        <begin position="25"/>
        <end position="232"/>
    </location>
</feature>
<evidence type="ECO:0008006" key="4">
    <source>
        <dbReference type="Google" id="ProtNLM"/>
    </source>
</evidence>
<dbReference type="Proteomes" id="UP000604046">
    <property type="component" value="Unassembled WGS sequence"/>
</dbReference>
<keyword evidence="1" id="KW-0732">Signal</keyword>
<sequence>MAVYTSLVMLVLAAADFEWMVAEGYSCSTAENRQDCECWFCLNAAVDMFSKNYPARSDCLSSFLGGFAPDFVDKPSPPMQSRSIGRACDEHFAEAVWHYSQCMCPLLEAHFDDVAEYCSDQCTGPLMPRPEEDAVEKTIGTVLNVFGLDTVCPLKVSCALSAGPARPSSPSRHHASDAKSSVDLHLKMGVAVTDSTEGKQYTYSMEATAQTSYAQMTSAAWTVIAGIMPTLL</sequence>
<evidence type="ECO:0000313" key="3">
    <source>
        <dbReference type="Proteomes" id="UP000604046"/>
    </source>
</evidence>